<dbReference type="RefSeq" id="WP_069957679.1">
    <property type="nucleotide sequence ID" value="NZ_MCGG01000021.1"/>
</dbReference>
<reference evidence="3" key="1">
    <citation type="submission" date="2016-07" db="EMBL/GenBank/DDBJ databases">
        <authorList>
            <person name="Florea S."/>
            <person name="Webb J.S."/>
            <person name="Jaromczyk J."/>
            <person name="Schardl C.L."/>
        </authorList>
    </citation>
    <scope>NUCLEOTIDE SEQUENCE [LARGE SCALE GENOMIC DNA]</scope>
    <source>
        <strain evidence="3">MV-1</strain>
    </source>
</reference>
<gene>
    <name evidence="2" type="ORF">BEN30_08795</name>
</gene>
<keyword evidence="3" id="KW-1185">Reference proteome</keyword>
<organism evidence="2 3">
    <name type="scientific">Magnetovibrio blakemorei</name>
    <dbReference type="NCBI Taxonomy" id="28181"/>
    <lineage>
        <taxon>Bacteria</taxon>
        <taxon>Pseudomonadati</taxon>
        <taxon>Pseudomonadota</taxon>
        <taxon>Alphaproteobacteria</taxon>
        <taxon>Rhodospirillales</taxon>
        <taxon>Magnetovibrionaceae</taxon>
        <taxon>Magnetovibrio</taxon>
    </lineage>
</organism>
<evidence type="ECO:0000256" key="1">
    <source>
        <dbReference type="SAM" id="MobiDB-lite"/>
    </source>
</evidence>
<evidence type="ECO:0000313" key="2">
    <source>
        <dbReference type="EMBL" id="OEJ67526.1"/>
    </source>
</evidence>
<feature type="region of interest" description="Disordered" evidence="1">
    <location>
        <begin position="35"/>
        <end position="70"/>
    </location>
</feature>
<dbReference type="STRING" id="28181.BEN30_08795"/>
<dbReference type="Proteomes" id="UP000095347">
    <property type="component" value="Unassembled WGS sequence"/>
</dbReference>
<dbReference type="OrthoDB" id="7366688at2"/>
<evidence type="ECO:0000313" key="3">
    <source>
        <dbReference type="Proteomes" id="UP000095347"/>
    </source>
</evidence>
<comment type="caution">
    <text evidence="2">The sequence shown here is derived from an EMBL/GenBank/DDBJ whole genome shotgun (WGS) entry which is preliminary data.</text>
</comment>
<dbReference type="EMBL" id="MCGG01000021">
    <property type="protein sequence ID" value="OEJ67526.1"/>
    <property type="molecule type" value="Genomic_DNA"/>
</dbReference>
<sequence>MGGLMGGSPAPAPISTPAPFVDTQAATEAQQRLDAMERNRRGRNGTIQTSERGLVQLNASAPKKKNLLGE</sequence>
<dbReference type="AlphaFoldDB" id="A0A1E5Q8E5"/>
<accession>A0A1E5Q8E5</accession>
<name>A0A1E5Q8E5_9PROT</name>
<protein>
    <submittedName>
        <fullName evidence="2">Uncharacterized protein</fullName>
    </submittedName>
</protein>
<proteinExistence type="predicted"/>